<protein>
    <submittedName>
        <fullName evidence="1">Uncharacterized protein</fullName>
    </submittedName>
</protein>
<comment type="caution">
    <text evidence="1">The sequence shown here is derived from an EMBL/GenBank/DDBJ whole genome shotgun (WGS) entry which is preliminary data.</text>
</comment>
<dbReference type="InterPro" id="IPR019734">
    <property type="entry name" value="TPR_rpt"/>
</dbReference>
<name>X1BKT0_9ZZZZ</name>
<dbReference type="PROSITE" id="PS50005">
    <property type="entry name" value="TPR"/>
    <property type="match status" value="1"/>
</dbReference>
<sequence length="162" mass="18593">ILFSKMFPVDINALKRLGKALTESQQYVSAKEAYSRSLEIDMYDPVAKRISKELLQKCPDDSGISRIEGGRYRIVSRGSELWILAIFTDDAGEKVASVYPTEIDLIITAFQNLLRKYRSSSKIEEILELRRKINQLERCLFQELKAITLKTIADEKCDRCPI</sequence>
<feature type="non-terminal residue" evidence="1">
    <location>
        <position position="1"/>
    </location>
</feature>
<accession>X1BKT0</accession>
<reference evidence="1" key="1">
    <citation type="journal article" date="2014" name="Front. Microbiol.">
        <title>High frequency of phylogenetically diverse reductive dehalogenase-homologous genes in deep subseafloor sedimentary metagenomes.</title>
        <authorList>
            <person name="Kawai M."/>
            <person name="Futagami T."/>
            <person name="Toyoda A."/>
            <person name="Takaki Y."/>
            <person name="Nishi S."/>
            <person name="Hori S."/>
            <person name="Arai W."/>
            <person name="Tsubouchi T."/>
            <person name="Morono Y."/>
            <person name="Uchiyama I."/>
            <person name="Ito T."/>
            <person name="Fujiyama A."/>
            <person name="Inagaki F."/>
            <person name="Takami H."/>
        </authorList>
    </citation>
    <scope>NUCLEOTIDE SEQUENCE</scope>
    <source>
        <strain evidence="1">Expedition CK06-06</strain>
    </source>
</reference>
<gene>
    <name evidence="1" type="ORF">S01H4_22075</name>
</gene>
<organism evidence="1">
    <name type="scientific">marine sediment metagenome</name>
    <dbReference type="NCBI Taxonomy" id="412755"/>
    <lineage>
        <taxon>unclassified sequences</taxon>
        <taxon>metagenomes</taxon>
        <taxon>ecological metagenomes</taxon>
    </lineage>
</organism>
<proteinExistence type="predicted"/>
<evidence type="ECO:0000313" key="1">
    <source>
        <dbReference type="EMBL" id="GAG84683.1"/>
    </source>
</evidence>
<dbReference type="EMBL" id="BART01010068">
    <property type="protein sequence ID" value="GAG84683.1"/>
    <property type="molecule type" value="Genomic_DNA"/>
</dbReference>
<dbReference type="AlphaFoldDB" id="X1BKT0"/>